<evidence type="ECO:0000313" key="4">
    <source>
        <dbReference type="Proteomes" id="UP001138500"/>
    </source>
</evidence>
<dbReference type="EMBL" id="RIBY02000113">
    <property type="protein sequence ID" value="KAH9845214.1"/>
    <property type="molecule type" value="Genomic_DNA"/>
</dbReference>
<protein>
    <submittedName>
        <fullName evidence="3">Sterigmatocystin biosynthesis monooxygenase</fullName>
    </submittedName>
</protein>
<dbReference type="GO" id="GO:0004497">
    <property type="term" value="F:monooxygenase activity"/>
    <property type="evidence" value="ECO:0007669"/>
    <property type="project" value="UniProtKB-KW"/>
</dbReference>
<feature type="region of interest" description="Disordered" evidence="1">
    <location>
        <begin position="1"/>
        <end position="29"/>
    </location>
</feature>
<keyword evidence="3" id="KW-0503">Monooxygenase</keyword>
<sequence length="109" mass="11923">MAMHTAGRSDHPIAHTQGTQRRRQAWPPASIYQRTSVTTSWKGASTDAPNVPPSDETGYIIPETLLGQERRVGILVIGFGAAAVHLVHVLGTDPSNDIDIQCYEKDPEY</sequence>
<keyword evidence="2" id="KW-0812">Transmembrane</keyword>
<proteinExistence type="predicted"/>
<evidence type="ECO:0000313" key="3">
    <source>
        <dbReference type="EMBL" id="KAH9845214.1"/>
    </source>
</evidence>
<accession>A0A9W7T1C4</accession>
<keyword evidence="4" id="KW-1185">Reference proteome</keyword>
<feature type="transmembrane region" description="Helical" evidence="2">
    <location>
        <begin position="72"/>
        <end position="91"/>
    </location>
</feature>
<gene>
    <name evidence="3" type="ORF">Tdes44962_MAKER01224</name>
</gene>
<keyword evidence="3" id="KW-0560">Oxidoreductase</keyword>
<name>A0A9W7T1C4_9PEZI</name>
<comment type="caution">
    <text evidence="3">The sequence shown here is derived from an EMBL/GenBank/DDBJ whole genome shotgun (WGS) entry which is preliminary data.</text>
</comment>
<organism evidence="3 4">
    <name type="scientific">Teratosphaeria destructans</name>
    <dbReference type="NCBI Taxonomy" id="418781"/>
    <lineage>
        <taxon>Eukaryota</taxon>
        <taxon>Fungi</taxon>
        <taxon>Dikarya</taxon>
        <taxon>Ascomycota</taxon>
        <taxon>Pezizomycotina</taxon>
        <taxon>Dothideomycetes</taxon>
        <taxon>Dothideomycetidae</taxon>
        <taxon>Mycosphaerellales</taxon>
        <taxon>Teratosphaeriaceae</taxon>
        <taxon>Teratosphaeria</taxon>
    </lineage>
</organism>
<reference evidence="3 4" key="1">
    <citation type="journal article" date="2018" name="IMA Fungus">
        <title>IMA Genome-F 10: Nine draft genome sequences of Claviceps purpurea s.lat., including C. arundinis, C. humidiphila, and C. cf. spartinae, pseudomolecules for the pitch canker pathogen Fusarium circinatum, draft genome of Davidsoniella eucalypti, Grosmannia galeiformis, Quambalaria eucalypti, and Teratosphaeria destructans.</title>
        <authorList>
            <person name="Wingfield B.D."/>
            <person name="Liu M."/>
            <person name="Nguyen H.D."/>
            <person name="Lane F.A."/>
            <person name="Morgan S.W."/>
            <person name="De Vos L."/>
            <person name="Wilken P.M."/>
            <person name="Duong T.A."/>
            <person name="Aylward J."/>
            <person name="Coetzee M.P."/>
            <person name="Dadej K."/>
            <person name="De Beer Z.W."/>
            <person name="Findlay W."/>
            <person name="Havenga M."/>
            <person name="Kolarik M."/>
            <person name="Menzies J.G."/>
            <person name="Naidoo K."/>
            <person name="Pochopski O."/>
            <person name="Shoukouhi P."/>
            <person name="Santana Q.C."/>
            <person name="Seifert K.A."/>
            <person name="Soal N."/>
            <person name="Steenkamp E.T."/>
            <person name="Tatham C.T."/>
            <person name="van der Nest M.A."/>
            <person name="Wingfield M.J."/>
        </authorList>
    </citation>
    <scope>NUCLEOTIDE SEQUENCE [LARGE SCALE GENOMIC DNA]</scope>
    <source>
        <strain evidence="3">CMW44962</strain>
    </source>
</reference>
<keyword evidence="2" id="KW-1133">Transmembrane helix</keyword>
<dbReference type="Proteomes" id="UP001138500">
    <property type="component" value="Unassembled WGS sequence"/>
</dbReference>
<evidence type="ECO:0000256" key="1">
    <source>
        <dbReference type="SAM" id="MobiDB-lite"/>
    </source>
</evidence>
<evidence type="ECO:0000256" key="2">
    <source>
        <dbReference type="SAM" id="Phobius"/>
    </source>
</evidence>
<keyword evidence="2" id="KW-0472">Membrane</keyword>
<dbReference type="AlphaFoldDB" id="A0A9W7T1C4"/>
<reference evidence="3 4" key="2">
    <citation type="journal article" date="2021" name="Curr. Genet.">
        <title>Genetic response to nitrogen starvation in the aggressive Eucalyptus foliar pathogen Teratosphaeria destructans.</title>
        <authorList>
            <person name="Havenga M."/>
            <person name="Wingfield B.D."/>
            <person name="Wingfield M.J."/>
            <person name="Dreyer L.L."/>
            <person name="Roets F."/>
            <person name="Aylward J."/>
        </authorList>
    </citation>
    <scope>NUCLEOTIDE SEQUENCE [LARGE SCALE GENOMIC DNA]</scope>
    <source>
        <strain evidence="3">CMW44962</strain>
    </source>
</reference>